<dbReference type="Pfam" id="PF00107">
    <property type="entry name" value="ADH_zinc_N"/>
    <property type="match status" value="1"/>
</dbReference>
<dbReference type="GO" id="GO:0016616">
    <property type="term" value="F:oxidoreductase activity, acting on the CH-OH group of donors, NAD or NADP as acceptor"/>
    <property type="evidence" value="ECO:0007669"/>
    <property type="project" value="InterPro"/>
</dbReference>
<keyword evidence="3 5" id="KW-0862">Zinc</keyword>
<sequence length="353" mass="38700">MLSTSSNETFTGWACAAKGEPLEKMELPLRTWDENCVDMDVICCGMCGTDIHTLDESFGPGTSWPCVVGHEIAGKVTRVGKNVTNVRVGDRAGVGCQADSCGKCEECLKGNQNLCTVRIVMTYNDTWFNGDKTFGGYGSKFRGDYRFIFKVPDSMPSEIAASFFCSGLTVYAPMKRLNVNSKSVVGVVGIGGLGHFAILFAKAFGAKVVAMSQTEAKRSAALELGADDFLVTSNAKAMTSYKKRFTHILCTGTGQASFQWNDYFNLLKASGCFINAMIADWDFPPISPTTLLLHQVYIHGSFIGSPKEIEEMLAFAVEKKILPWVTTYPMSKVNEALEDFRAGKPRFRFVLEN</sequence>
<keyword evidence="8" id="KW-1185">Reference proteome</keyword>
<reference evidence="8" key="1">
    <citation type="submission" date="2013-05" db="EMBL/GenBank/DDBJ databases">
        <title>The Genome sequence of Mucor circinelloides f. circinelloides 1006PhL.</title>
        <authorList>
            <consortium name="The Broad Institute Genomics Platform"/>
            <person name="Cuomo C."/>
            <person name="Earl A."/>
            <person name="Findley K."/>
            <person name="Lee S.C."/>
            <person name="Walker B."/>
            <person name="Young S."/>
            <person name="Zeng Q."/>
            <person name="Gargeya S."/>
            <person name="Fitzgerald M."/>
            <person name="Haas B."/>
            <person name="Abouelleil A."/>
            <person name="Allen A.W."/>
            <person name="Alvarado L."/>
            <person name="Arachchi H.M."/>
            <person name="Berlin A.M."/>
            <person name="Chapman S.B."/>
            <person name="Gainer-Dewar J."/>
            <person name="Goldberg J."/>
            <person name="Griggs A."/>
            <person name="Gujja S."/>
            <person name="Hansen M."/>
            <person name="Howarth C."/>
            <person name="Imamovic A."/>
            <person name="Ireland A."/>
            <person name="Larimer J."/>
            <person name="McCowan C."/>
            <person name="Murphy C."/>
            <person name="Pearson M."/>
            <person name="Poon T.W."/>
            <person name="Priest M."/>
            <person name="Roberts A."/>
            <person name="Saif S."/>
            <person name="Shea T."/>
            <person name="Sisk P."/>
            <person name="Sykes S."/>
            <person name="Wortman J."/>
            <person name="Nusbaum C."/>
            <person name="Birren B."/>
        </authorList>
    </citation>
    <scope>NUCLEOTIDE SEQUENCE [LARGE SCALE GENOMIC DNA]</scope>
    <source>
        <strain evidence="8">1006PhL</strain>
    </source>
</reference>
<dbReference type="OMA" id="RNEWGIA"/>
<dbReference type="FunFam" id="3.40.50.720:FF:000022">
    <property type="entry name" value="Cinnamyl alcohol dehydrogenase"/>
    <property type="match status" value="1"/>
</dbReference>
<dbReference type="AlphaFoldDB" id="S2IVF8"/>
<dbReference type="InterPro" id="IPR013149">
    <property type="entry name" value="ADH-like_C"/>
</dbReference>
<keyword evidence="2 5" id="KW-0479">Metal-binding</keyword>
<evidence type="ECO:0000313" key="7">
    <source>
        <dbReference type="EMBL" id="EPB81279.1"/>
    </source>
</evidence>
<evidence type="ECO:0000256" key="2">
    <source>
        <dbReference type="ARBA" id="ARBA00022723"/>
    </source>
</evidence>
<dbReference type="Pfam" id="PF08240">
    <property type="entry name" value="ADH_N"/>
    <property type="match status" value="1"/>
</dbReference>
<evidence type="ECO:0000259" key="6">
    <source>
        <dbReference type="SMART" id="SM00829"/>
    </source>
</evidence>
<dbReference type="InterPro" id="IPR036291">
    <property type="entry name" value="NAD(P)-bd_dom_sf"/>
</dbReference>
<name>S2IVF8_MUCC1</name>
<dbReference type="GO" id="GO:0008270">
    <property type="term" value="F:zinc ion binding"/>
    <property type="evidence" value="ECO:0007669"/>
    <property type="project" value="InterPro"/>
</dbReference>
<dbReference type="SUPFAM" id="SSF51735">
    <property type="entry name" value="NAD(P)-binding Rossmann-fold domains"/>
    <property type="match status" value="1"/>
</dbReference>
<dbReference type="eggNOG" id="KOG0023">
    <property type="taxonomic scope" value="Eukaryota"/>
</dbReference>
<feature type="domain" description="Enoyl reductase (ER)" evidence="6">
    <location>
        <begin position="20"/>
        <end position="351"/>
    </location>
</feature>
<dbReference type="InterPro" id="IPR020843">
    <property type="entry name" value="ER"/>
</dbReference>
<dbReference type="CDD" id="cd05283">
    <property type="entry name" value="CAD1"/>
    <property type="match status" value="1"/>
</dbReference>
<dbReference type="InterPro" id="IPR002328">
    <property type="entry name" value="ADH_Zn_CS"/>
</dbReference>
<dbReference type="InterPro" id="IPR047109">
    <property type="entry name" value="CAD-like"/>
</dbReference>
<dbReference type="Gene3D" id="3.90.180.10">
    <property type="entry name" value="Medium-chain alcohol dehydrogenases, catalytic domain"/>
    <property type="match status" value="1"/>
</dbReference>
<organism evidence="7 8">
    <name type="scientific">Mucor circinelloides f. circinelloides (strain 1006PhL)</name>
    <name type="common">Mucormycosis agent</name>
    <name type="synonym">Calyptromyces circinelloides</name>
    <dbReference type="NCBI Taxonomy" id="1220926"/>
    <lineage>
        <taxon>Eukaryota</taxon>
        <taxon>Fungi</taxon>
        <taxon>Fungi incertae sedis</taxon>
        <taxon>Mucoromycota</taxon>
        <taxon>Mucoromycotina</taxon>
        <taxon>Mucoromycetes</taxon>
        <taxon>Mucorales</taxon>
        <taxon>Mucorineae</taxon>
        <taxon>Mucoraceae</taxon>
        <taxon>Mucor</taxon>
    </lineage>
</organism>
<dbReference type="Proteomes" id="UP000014254">
    <property type="component" value="Unassembled WGS sequence"/>
</dbReference>
<dbReference type="InterPro" id="IPR011032">
    <property type="entry name" value="GroES-like_sf"/>
</dbReference>
<dbReference type="OrthoDB" id="1879366at2759"/>
<dbReference type="PANTHER" id="PTHR42683">
    <property type="entry name" value="ALDEHYDE REDUCTASE"/>
    <property type="match status" value="1"/>
</dbReference>
<dbReference type="STRING" id="1220926.S2IVF8"/>
<dbReference type="InParanoid" id="S2IVF8"/>
<dbReference type="SMART" id="SM00829">
    <property type="entry name" value="PKS_ER"/>
    <property type="match status" value="1"/>
</dbReference>
<proteinExistence type="inferred from homology"/>
<comment type="cofactor">
    <cofactor evidence="1 5">
        <name>Zn(2+)</name>
        <dbReference type="ChEBI" id="CHEBI:29105"/>
    </cofactor>
</comment>
<dbReference type="EMBL" id="KE124189">
    <property type="protein sequence ID" value="EPB81279.1"/>
    <property type="molecule type" value="Genomic_DNA"/>
</dbReference>
<keyword evidence="4" id="KW-0560">Oxidoreductase</keyword>
<dbReference type="VEuPathDB" id="FungiDB:HMPREF1544_12008"/>
<comment type="similarity">
    <text evidence="5">Belongs to the zinc-containing alcohol dehydrogenase family.</text>
</comment>
<protein>
    <recommendedName>
        <fullName evidence="6">Enoyl reductase (ER) domain-containing protein</fullName>
    </recommendedName>
</protein>
<dbReference type="Gene3D" id="3.40.50.720">
    <property type="entry name" value="NAD(P)-binding Rossmann-like Domain"/>
    <property type="match status" value="1"/>
</dbReference>
<dbReference type="SUPFAM" id="SSF50129">
    <property type="entry name" value="GroES-like"/>
    <property type="match status" value="1"/>
</dbReference>
<gene>
    <name evidence="7" type="ORF">HMPREF1544_12008</name>
</gene>
<evidence type="ECO:0000256" key="4">
    <source>
        <dbReference type="ARBA" id="ARBA00023002"/>
    </source>
</evidence>
<dbReference type="PROSITE" id="PS00059">
    <property type="entry name" value="ADH_ZINC"/>
    <property type="match status" value="1"/>
</dbReference>
<dbReference type="InterPro" id="IPR013154">
    <property type="entry name" value="ADH-like_N"/>
</dbReference>
<evidence type="ECO:0000256" key="1">
    <source>
        <dbReference type="ARBA" id="ARBA00001947"/>
    </source>
</evidence>
<evidence type="ECO:0000256" key="3">
    <source>
        <dbReference type="ARBA" id="ARBA00022833"/>
    </source>
</evidence>
<evidence type="ECO:0000256" key="5">
    <source>
        <dbReference type="RuleBase" id="RU361277"/>
    </source>
</evidence>
<dbReference type="FunCoup" id="S2IVF8">
    <property type="interactions" value="380"/>
</dbReference>
<evidence type="ECO:0000313" key="8">
    <source>
        <dbReference type="Proteomes" id="UP000014254"/>
    </source>
</evidence>
<accession>S2IVF8</accession>